<dbReference type="InterPro" id="IPR018247">
    <property type="entry name" value="EF_Hand_1_Ca_BS"/>
</dbReference>
<dbReference type="PROSITE" id="PS00018">
    <property type="entry name" value="EF_HAND_1"/>
    <property type="match status" value="2"/>
</dbReference>
<feature type="domain" description="DUF7151" evidence="1">
    <location>
        <begin position="35"/>
        <end position="78"/>
    </location>
</feature>
<organism evidence="2 3">
    <name type="scientific">Photobacterium ganghwense</name>
    <dbReference type="NCBI Taxonomy" id="320778"/>
    <lineage>
        <taxon>Bacteria</taxon>
        <taxon>Pseudomonadati</taxon>
        <taxon>Pseudomonadota</taxon>
        <taxon>Gammaproteobacteria</taxon>
        <taxon>Vibrionales</taxon>
        <taxon>Vibrionaceae</taxon>
        <taxon>Photobacterium</taxon>
    </lineage>
</organism>
<protein>
    <recommendedName>
        <fullName evidence="1">DUF7151 domain-containing protein</fullName>
    </recommendedName>
</protein>
<feature type="domain" description="DUF7151" evidence="1">
    <location>
        <begin position="144"/>
        <end position="187"/>
    </location>
</feature>
<sequence length="989" mass="106908">MRILGSMAVLTAFTLFGCGGGNSDDPETKLGSRTLVKSSIIPASEQCTSGGLEIAMGTDLNGNGSLEPNEITGYQTICNGSIGNASLIDIKSIPSGAHCANGGSEFTIGMDVNGDSKLSESEIIETSFMCNSSGHNGNDDYIFLVRIRGEGPGESCDFGGSVVLVGSDNNRNGVLDNDEVITQHYTCYNQSPGENVPPTVPALTIHNTAINTSLTSVLSASDIENDRITYAVTQNPTNGQIITFNSLTGEFTYQPNNDYSGVDTFYYVADDGKNQSTEGEIRFNISDIAPPKGHFLINTNNIQFIDYPDGITSRTFSISGKNIEANIVADLASPAAISALNLKALADKEDGAIAPSVSLNVAQLPKAKGTTTIEVTLVDGSDVVRSIGERQVTFSYVYDWISDGTTLEINPTQNGTATATYYTKDGELAVRLKLENDSSIFSVDANNSLLFNVASLFDDEQLGVALSNTGMRNGYYSYKVNFSNFPAVDSYGENFTSFSGGFNVTDKPVPLTQNVNKTLLVRQGQLIQQSVKLTGYGGTGPLVFSKVNPAITGTATLTDPNEGMVVYAPLSPDLLVDDAFSYKVNDSFLDSNVSKVRLNITDDTATETASLKAIYNTKTSLLELTWLDKWQNEIGFKVEKYRESCDCWETAELLAYSPESGLPLSWKRNVSERTYYRVFAMLPDGDALLKPGVVVANADYHPTVVYDQSSPVVGLLNATISDPSTLISNITWYVDLSHKCTGTEPSCRIDTTRMADGIHSVIVRAMLQQSSYIDVESSFSSNNPAQIVSPKISQHIHTGSSSTTTPDIGDYEIQVSASDDTGISYLELQMDDMAPIRLTAPNSTWYRSQNYCKVYPNNCKDKNAYTWPLNNLLPGSHFYTILAESNRGEKREIHSKLNVPISIDLLSPSNSDVKGNTLRVLGNIGTTNNPVRITVTLGSINVLDTTGKSFDTNIDMQNIAEGTYSLRITVKDVVGGASATLTKTLHYRK</sequence>
<evidence type="ECO:0000313" key="3">
    <source>
        <dbReference type="Proteomes" id="UP000035909"/>
    </source>
</evidence>
<name>A0A0J1H981_9GAMM</name>
<evidence type="ECO:0000313" key="2">
    <source>
        <dbReference type="EMBL" id="KLV08253.1"/>
    </source>
</evidence>
<feature type="domain" description="DUF7151" evidence="1">
    <location>
        <begin position="86"/>
        <end position="130"/>
    </location>
</feature>
<dbReference type="Proteomes" id="UP000035909">
    <property type="component" value="Unassembled WGS sequence"/>
</dbReference>
<dbReference type="Pfam" id="PF17963">
    <property type="entry name" value="Big_9"/>
    <property type="match status" value="1"/>
</dbReference>
<dbReference type="PATRIC" id="fig|320778.3.peg.3432"/>
<accession>A0A0J1H981</accession>
<proteinExistence type="predicted"/>
<dbReference type="Pfam" id="PF23657">
    <property type="entry name" value="DUF7151"/>
    <property type="match status" value="3"/>
</dbReference>
<dbReference type="RefSeq" id="WP_047886141.1">
    <property type="nucleotide sequence ID" value="NZ_LDOU01000015.1"/>
</dbReference>
<dbReference type="Gene3D" id="2.60.40.3440">
    <property type="match status" value="1"/>
</dbReference>
<reference evidence="2 3" key="1">
    <citation type="submission" date="2015-05" db="EMBL/GenBank/DDBJ databases">
        <title>Photobacterium galathea sp. nov.</title>
        <authorList>
            <person name="Machado H."/>
            <person name="Gram L."/>
        </authorList>
    </citation>
    <scope>NUCLEOTIDE SEQUENCE [LARGE SCALE GENOMIC DNA]</scope>
    <source>
        <strain evidence="2 3">DSM 22954</strain>
    </source>
</reference>
<gene>
    <name evidence="2" type="ORF">ABT57_15790</name>
</gene>
<dbReference type="InterPro" id="IPR055575">
    <property type="entry name" value="DUF7151"/>
</dbReference>
<keyword evidence="3" id="KW-1185">Reference proteome</keyword>
<dbReference type="STRING" id="320778.ABT57_15790"/>
<dbReference type="AlphaFoldDB" id="A0A0J1H981"/>
<comment type="caution">
    <text evidence="2">The sequence shown here is derived from an EMBL/GenBank/DDBJ whole genome shotgun (WGS) entry which is preliminary data.</text>
</comment>
<dbReference type="EMBL" id="LDOU01000015">
    <property type="protein sequence ID" value="KLV08253.1"/>
    <property type="molecule type" value="Genomic_DNA"/>
</dbReference>
<dbReference type="PROSITE" id="PS51257">
    <property type="entry name" value="PROKAR_LIPOPROTEIN"/>
    <property type="match status" value="1"/>
</dbReference>
<evidence type="ECO:0000259" key="1">
    <source>
        <dbReference type="Pfam" id="PF23657"/>
    </source>
</evidence>